<organism evidence="1 2">
    <name type="scientific">Pistacia integerrima</name>
    <dbReference type="NCBI Taxonomy" id="434235"/>
    <lineage>
        <taxon>Eukaryota</taxon>
        <taxon>Viridiplantae</taxon>
        <taxon>Streptophyta</taxon>
        <taxon>Embryophyta</taxon>
        <taxon>Tracheophyta</taxon>
        <taxon>Spermatophyta</taxon>
        <taxon>Magnoliopsida</taxon>
        <taxon>eudicotyledons</taxon>
        <taxon>Gunneridae</taxon>
        <taxon>Pentapetalae</taxon>
        <taxon>rosids</taxon>
        <taxon>malvids</taxon>
        <taxon>Sapindales</taxon>
        <taxon>Anacardiaceae</taxon>
        <taxon>Pistacia</taxon>
    </lineage>
</organism>
<reference evidence="2" key="1">
    <citation type="journal article" date="2023" name="G3 (Bethesda)">
        <title>Genome assembly and association tests identify interacting loci associated with vigor, precocity, and sex in interspecific pistachio rootstocks.</title>
        <authorList>
            <person name="Palmer W."/>
            <person name="Jacygrad E."/>
            <person name="Sagayaradj S."/>
            <person name="Cavanaugh K."/>
            <person name="Han R."/>
            <person name="Bertier L."/>
            <person name="Beede B."/>
            <person name="Kafkas S."/>
            <person name="Golino D."/>
            <person name="Preece J."/>
            <person name="Michelmore R."/>
        </authorList>
    </citation>
    <scope>NUCLEOTIDE SEQUENCE [LARGE SCALE GENOMIC DNA]</scope>
</reference>
<dbReference type="Proteomes" id="UP001163603">
    <property type="component" value="Chromosome 12"/>
</dbReference>
<accession>A0ACC0XFS7</accession>
<dbReference type="EMBL" id="CM047747">
    <property type="protein sequence ID" value="KAJ0016612.1"/>
    <property type="molecule type" value="Genomic_DNA"/>
</dbReference>
<keyword evidence="2" id="KW-1185">Reference proteome</keyword>
<comment type="caution">
    <text evidence="1">The sequence shown here is derived from an EMBL/GenBank/DDBJ whole genome shotgun (WGS) entry which is preliminary data.</text>
</comment>
<gene>
    <name evidence="1" type="ORF">Pint_12039</name>
</gene>
<proteinExistence type="predicted"/>
<sequence length="193" mass="21804">MSSSSSQLIMAFCLSQPMDDLTRYMPLHKYILEGDLESITFLSFGTMDTISMFSSLAAIIMFLSILTSRYTEADFLYALPTKLIQCLALSLFSVTAMMVAFATAVYLVFFGNNLRAIALVVASLCLPIYLFASSQYTLLAYNFETHNQILSTFRQEFMIQNWRLKSSLGEGNVELKRMLSYGQRQTMEAALDE</sequence>
<evidence type="ECO:0000313" key="1">
    <source>
        <dbReference type="EMBL" id="KAJ0016612.1"/>
    </source>
</evidence>
<evidence type="ECO:0000313" key="2">
    <source>
        <dbReference type="Proteomes" id="UP001163603"/>
    </source>
</evidence>
<name>A0ACC0XFS7_9ROSI</name>
<protein>
    <submittedName>
        <fullName evidence="1">Uncharacterized protein</fullName>
    </submittedName>
</protein>